<dbReference type="GO" id="GO:0003735">
    <property type="term" value="F:structural constituent of ribosome"/>
    <property type="evidence" value="ECO:0007669"/>
    <property type="project" value="InterPro"/>
</dbReference>
<accession>A0A7R9LQR6</accession>
<proteinExistence type="inferred from homology"/>
<dbReference type="FunFam" id="1.10.287.3980:FF:000001">
    <property type="entry name" value="Mitochondrial ribosomal protein L34"/>
    <property type="match status" value="1"/>
</dbReference>
<evidence type="ECO:0000256" key="4">
    <source>
        <dbReference type="ARBA" id="ARBA00035274"/>
    </source>
</evidence>
<evidence type="ECO:0000313" key="6">
    <source>
        <dbReference type="EMBL" id="CAD7646155.1"/>
    </source>
</evidence>
<dbReference type="InterPro" id="IPR000271">
    <property type="entry name" value="Ribosomal_bL34"/>
</dbReference>
<sequence length="75" mass="9001">MSWLLRTGVRPMSGVLSWMEPIQVMSCRHNVRWHFEKPNEVKRIRTHGWLKRISTPKGRQIIMRRILKGKQVLSH</sequence>
<organism evidence="6">
    <name type="scientific">Medioppia subpectinata</name>
    <dbReference type="NCBI Taxonomy" id="1979941"/>
    <lineage>
        <taxon>Eukaryota</taxon>
        <taxon>Metazoa</taxon>
        <taxon>Ecdysozoa</taxon>
        <taxon>Arthropoda</taxon>
        <taxon>Chelicerata</taxon>
        <taxon>Arachnida</taxon>
        <taxon>Acari</taxon>
        <taxon>Acariformes</taxon>
        <taxon>Sarcoptiformes</taxon>
        <taxon>Oribatida</taxon>
        <taxon>Brachypylina</taxon>
        <taxon>Oppioidea</taxon>
        <taxon>Oppiidae</taxon>
        <taxon>Medioppia</taxon>
    </lineage>
</organism>
<dbReference type="EMBL" id="CAJPIZ010036043">
    <property type="protein sequence ID" value="CAG2120897.1"/>
    <property type="molecule type" value="Genomic_DNA"/>
</dbReference>
<dbReference type="EMBL" id="OC890618">
    <property type="protein sequence ID" value="CAD7646155.1"/>
    <property type="molecule type" value="Genomic_DNA"/>
</dbReference>
<dbReference type="Gene3D" id="1.10.287.3980">
    <property type="match status" value="1"/>
</dbReference>
<dbReference type="PANTHER" id="PTHR14503">
    <property type="entry name" value="MITOCHONDRIAL RIBOSOMAL PROTEIN 34 FAMILY MEMBER"/>
    <property type="match status" value="1"/>
</dbReference>
<evidence type="ECO:0000313" key="7">
    <source>
        <dbReference type="Proteomes" id="UP000759131"/>
    </source>
</evidence>
<evidence type="ECO:0000256" key="2">
    <source>
        <dbReference type="ARBA" id="ARBA00022980"/>
    </source>
</evidence>
<dbReference type="Proteomes" id="UP000759131">
    <property type="component" value="Unassembled WGS sequence"/>
</dbReference>
<comment type="similarity">
    <text evidence="1">Belongs to the bacterial ribosomal protein bL34 family.</text>
</comment>
<dbReference type="GO" id="GO:0006412">
    <property type="term" value="P:translation"/>
    <property type="evidence" value="ECO:0007669"/>
    <property type="project" value="InterPro"/>
</dbReference>
<dbReference type="OrthoDB" id="6500539at2759"/>
<evidence type="ECO:0000256" key="5">
    <source>
        <dbReference type="ARBA" id="ARBA00035434"/>
    </source>
</evidence>
<keyword evidence="7" id="KW-1185">Reference proteome</keyword>
<gene>
    <name evidence="6" type="ORF">OSB1V03_LOCUS20843</name>
</gene>
<protein>
    <recommendedName>
        <fullName evidence="4">Large ribosomal subunit protein bL34m</fullName>
    </recommendedName>
    <alternativeName>
        <fullName evidence="5">39S ribosomal protein L34, mitochondrial</fullName>
    </alternativeName>
</protein>
<evidence type="ECO:0000256" key="1">
    <source>
        <dbReference type="ARBA" id="ARBA00010111"/>
    </source>
</evidence>
<name>A0A7R9LQR6_9ACAR</name>
<reference evidence="6" key="1">
    <citation type="submission" date="2020-11" db="EMBL/GenBank/DDBJ databases">
        <authorList>
            <person name="Tran Van P."/>
        </authorList>
    </citation>
    <scope>NUCLEOTIDE SEQUENCE</scope>
</reference>
<keyword evidence="2" id="KW-0689">Ribosomal protein</keyword>
<dbReference type="AlphaFoldDB" id="A0A7R9LQR6"/>
<dbReference type="PANTHER" id="PTHR14503:SF4">
    <property type="entry name" value="LARGE RIBOSOMAL SUBUNIT PROTEIN BL34M"/>
    <property type="match status" value="1"/>
</dbReference>
<keyword evidence="3" id="KW-0687">Ribonucleoprotein</keyword>
<dbReference type="Pfam" id="PF00468">
    <property type="entry name" value="Ribosomal_L34"/>
    <property type="match status" value="1"/>
</dbReference>
<dbReference type="GO" id="GO:0005762">
    <property type="term" value="C:mitochondrial large ribosomal subunit"/>
    <property type="evidence" value="ECO:0007669"/>
    <property type="project" value="TreeGrafter"/>
</dbReference>
<evidence type="ECO:0000256" key="3">
    <source>
        <dbReference type="ARBA" id="ARBA00023274"/>
    </source>
</evidence>